<comment type="caution">
    <text evidence="2">The sequence shown here is derived from an EMBL/GenBank/DDBJ whole genome shotgun (WGS) entry which is preliminary data.</text>
</comment>
<dbReference type="InterPro" id="IPR036587">
    <property type="entry name" value="NucleaseA_inhib-like_sf"/>
</dbReference>
<dbReference type="SUPFAM" id="SSF82602">
    <property type="entry name" value="Nuclease A inhibitor (NuiA)"/>
    <property type="match status" value="1"/>
</dbReference>
<organism evidence="2 3">
    <name type="scientific">Fibrivirga algicola</name>
    <dbReference type="NCBI Taxonomy" id="2950420"/>
    <lineage>
        <taxon>Bacteria</taxon>
        <taxon>Pseudomonadati</taxon>
        <taxon>Bacteroidota</taxon>
        <taxon>Cytophagia</taxon>
        <taxon>Cytophagales</taxon>
        <taxon>Spirosomataceae</taxon>
        <taxon>Fibrivirga</taxon>
    </lineage>
</organism>
<reference evidence="3" key="1">
    <citation type="submission" date="2019-09" db="EMBL/GenBank/DDBJ databases">
        <authorList>
            <person name="Jung D.-H."/>
        </authorList>
    </citation>
    <scope>NUCLEOTIDE SEQUENCE [LARGE SCALE GENOMIC DNA]</scope>
    <source>
        <strain evidence="3">JA-25</strain>
    </source>
</reference>
<feature type="region of interest" description="Disordered" evidence="1">
    <location>
        <begin position="1"/>
        <end position="24"/>
    </location>
</feature>
<gene>
    <name evidence="2" type="ORF">F7231_12980</name>
</gene>
<dbReference type="RefSeq" id="WP_166692200.1">
    <property type="nucleotide sequence ID" value="NZ_WAEL01000004.1"/>
</dbReference>
<accession>A0ABX0QJI4</accession>
<reference evidence="3" key="2">
    <citation type="submission" date="2023-07" db="EMBL/GenBank/DDBJ databases">
        <authorList>
            <person name="Jung D.-H."/>
        </authorList>
    </citation>
    <scope>NUCLEOTIDE SEQUENCE [LARGE SCALE GENOMIC DNA]</scope>
    <source>
        <strain evidence="3">JA-25</strain>
    </source>
</reference>
<dbReference type="EMBL" id="WAEL01000004">
    <property type="protein sequence ID" value="NID11087.1"/>
    <property type="molecule type" value="Genomic_DNA"/>
</dbReference>
<evidence type="ECO:0000256" key="1">
    <source>
        <dbReference type="SAM" id="MobiDB-lite"/>
    </source>
</evidence>
<evidence type="ECO:0000313" key="2">
    <source>
        <dbReference type="EMBL" id="NID11087.1"/>
    </source>
</evidence>
<protein>
    <submittedName>
        <fullName evidence="2">Nuclease</fullName>
    </submittedName>
</protein>
<dbReference type="InterPro" id="IPR012489">
    <property type="entry name" value="NucleaseA_inhib-like"/>
</dbReference>
<dbReference type="Proteomes" id="UP000606008">
    <property type="component" value="Unassembled WGS sequence"/>
</dbReference>
<dbReference type="Gene3D" id="3.40.1460.10">
    <property type="entry name" value="Nuclease A inhibitor-like"/>
    <property type="match status" value="1"/>
</dbReference>
<name>A0ABX0QJI4_9BACT</name>
<proteinExistence type="predicted"/>
<sequence length="155" mass="17677">MTTEQPDSNVPETNSPPQSGTEASAFVQQVTPLLADLLYPSESDEPLEPVETYLRMAEPLTVSHMKDWLMLPPSNYVEEITEAKFWEPVVTMEEWFDDEEKAKTAQFQKLKETLEATLTDRQVFRVGKTEIDVYLLGKLKEGEPRVGVKTRVIET</sequence>
<dbReference type="Pfam" id="PF07924">
    <property type="entry name" value="NuiA"/>
    <property type="match status" value="1"/>
</dbReference>
<evidence type="ECO:0000313" key="3">
    <source>
        <dbReference type="Proteomes" id="UP000606008"/>
    </source>
</evidence>
<keyword evidence="3" id="KW-1185">Reference proteome</keyword>